<dbReference type="PROSITE" id="PS51782">
    <property type="entry name" value="LYSM"/>
    <property type="match status" value="2"/>
</dbReference>
<gene>
    <name evidence="6" type="ORF">C8035_v009651</name>
</gene>
<dbReference type="InterPro" id="IPR036779">
    <property type="entry name" value="LysM_dom_sf"/>
</dbReference>
<organism evidence="6 7">
    <name type="scientific">Colletotrichum spinosum</name>
    <dbReference type="NCBI Taxonomy" id="1347390"/>
    <lineage>
        <taxon>Eukaryota</taxon>
        <taxon>Fungi</taxon>
        <taxon>Dikarya</taxon>
        <taxon>Ascomycota</taxon>
        <taxon>Pezizomycotina</taxon>
        <taxon>Sordariomycetes</taxon>
        <taxon>Hypocreomycetidae</taxon>
        <taxon>Glomerellales</taxon>
        <taxon>Glomerellaceae</taxon>
        <taxon>Colletotrichum</taxon>
        <taxon>Colletotrichum orbiculare species complex</taxon>
    </lineage>
</organism>
<dbReference type="AlphaFoldDB" id="A0A4R8Q9S5"/>
<feature type="domain" description="LysM" evidence="5">
    <location>
        <begin position="184"/>
        <end position="231"/>
    </location>
</feature>
<evidence type="ECO:0000256" key="1">
    <source>
        <dbReference type="ARBA" id="ARBA00022669"/>
    </source>
</evidence>
<proteinExistence type="inferred from homology"/>
<accession>A0A4R8Q9S5</accession>
<sequence length="234" mass="25199">MALRAPADGSLALTTSSIVGPAEDAVGQREGRPIPPRYYINEAQFRSYSPTLTTTCNLIIGNSYCVERNWGIPPPVTMTSSAAPTTSAGNAGMTTSCRTLYFVKAGDGCAVIVSQYGITTAQFCAWNPAVGNNCQGLWSDVYICVTMIGFTLTSTIVRTTTLTVGNMNATPTPIQNGMTGRCNRFFKVAVGDTCQQSISSWNDITLATFYYWNSGVGDSCQSLWAEYYVCTRVL</sequence>
<evidence type="ECO:0000313" key="7">
    <source>
        <dbReference type="Proteomes" id="UP000295083"/>
    </source>
</evidence>
<keyword evidence="2" id="KW-0732">Signal</keyword>
<keyword evidence="1" id="KW-0147">Chitin-binding</keyword>
<dbReference type="SUPFAM" id="SSF54106">
    <property type="entry name" value="LysM domain"/>
    <property type="match status" value="1"/>
</dbReference>
<evidence type="ECO:0000256" key="3">
    <source>
        <dbReference type="ARBA" id="ARBA00023026"/>
    </source>
</evidence>
<protein>
    <submittedName>
        <fullName evidence="6">LysM domain-containing protein</fullName>
    </submittedName>
</protein>
<dbReference type="CDD" id="cd00118">
    <property type="entry name" value="LysM"/>
    <property type="match status" value="2"/>
</dbReference>
<keyword evidence="7" id="KW-1185">Reference proteome</keyword>
<dbReference type="GO" id="GO:0008061">
    <property type="term" value="F:chitin binding"/>
    <property type="evidence" value="ECO:0007669"/>
    <property type="project" value="UniProtKB-KW"/>
</dbReference>
<dbReference type="Gene3D" id="3.10.350.10">
    <property type="entry name" value="LysM domain"/>
    <property type="match status" value="2"/>
</dbReference>
<evidence type="ECO:0000313" key="6">
    <source>
        <dbReference type="EMBL" id="TDZ34110.1"/>
    </source>
</evidence>
<keyword evidence="3" id="KW-0843">Virulence</keyword>
<evidence type="ECO:0000256" key="4">
    <source>
        <dbReference type="ARBA" id="ARBA00044955"/>
    </source>
</evidence>
<dbReference type="PANTHER" id="PTHR34997:SF2">
    <property type="entry name" value="LYSM DOMAIN-CONTAINING PROTEIN-RELATED"/>
    <property type="match status" value="1"/>
</dbReference>
<dbReference type="InterPro" id="IPR018392">
    <property type="entry name" value="LysM"/>
</dbReference>
<reference evidence="6 7" key="1">
    <citation type="submission" date="2018-11" db="EMBL/GenBank/DDBJ databases">
        <title>Genome sequence and assembly of Colletotrichum spinosum.</title>
        <authorList>
            <person name="Gan P."/>
            <person name="Shirasu K."/>
        </authorList>
    </citation>
    <scope>NUCLEOTIDE SEQUENCE [LARGE SCALE GENOMIC DNA]</scope>
    <source>
        <strain evidence="6 7">CBS 515.97</strain>
    </source>
</reference>
<dbReference type="InterPro" id="IPR052210">
    <property type="entry name" value="LysM1-like"/>
</dbReference>
<dbReference type="Proteomes" id="UP000295083">
    <property type="component" value="Unassembled WGS sequence"/>
</dbReference>
<feature type="domain" description="LysM" evidence="5">
    <location>
        <begin position="99"/>
        <end position="145"/>
    </location>
</feature>
<comment type="similarity">
    <text evidence="4">Belongs to the secreted LysM effector family.</text>
</comment>
<name>A0A4R8Q9S5_9PEZI</name>
<evidence type="ECO:0000259" key="5">
    <source>
        <dbReference type="PROSITE" id="PS51782"/>
    </source>
</evidence>
<dbReference type="EMBL" id="QAPG01000056">
    <property type="protein sequence ID" value="TDZ34110.1"/>
    <property type="molecule type" value="Genomic_DNA"/>
</dbReference>
<dbReference type="Pfam" id="PF01476">
    <property type="entry name" value="LysM"/>
    <property type="match status" value="1"/>
</dbReference>
<comment type="caution">
    <text evidence="6">The sequence shown here is derived from an EMBL/GenBank/DDBJ whole genome shotgun (WGS) entry which is preliminary data.</text>
</comment>
<dbReference type="PANTHER" id="PTHR34997">
    <property type="entry name" value="AM15"/>
    <property type="match status" value="1"/>
</dbReference>
<evidence type="ECO:0000256" key="2">
    <source>
        <dbReference type="ARBA" id="ARBA00022729"/>
    </source>
</evidence>